<dbReference type="FunFam" id="3.40.50.1860:FF:000001">
    <property type="entry name" value="Glutamate racemase"/>
    <property type="match status" value="1"/>
</dbReference>
<evidence type="ECO:0000256" key="6">
    <source>
        <dbReference type="ARBA" id="ARBA00023316"/>
    </source>
</evidence>
<dbReference type="PANTHER" id="PTHR21198">
    <property type="entry name" value="GLUTAMATE RACEMASE"/>
    <property type="match status" value="1"/>
</dbReference>
<dbReference type="UniPathway" id="UPA00219"/>
<dbReference type="PANTHER" id="PTHR21198:SF2">
    <property type="entry name" value="GLUTAMATE RACEMASE"/>
    <property type="match status" value="1"/>
</dbReference>
<evidence type="ECO:0000313" key="9">
    <source>
        <dbReference type="Proteomes" id="UP000076023"/>
    </source>
</evidence>
<dbReference type="GO" id="GO:0071555">
    <property type="term" value="P:cell wall organization"/>
    <property type="evidence" value="ECO:0007669"/>
    <property type="project" value="UniProtKB-KW"/>
</dbReference>
<dbReference type="FunCoup" id="A0A146G4G3">
    <property type="interactions" value="227"/>
</dbReference>
<feature type="binding site" evidence="7">
    <location>
        <begin position="18"/>
        <end position="19"/>
    </location>
    <ligand>
        <name>substrate</name>
    </ligand>
</feature>
<organism evidence="8 9">
    <name type="scientific">Terrimicrobium sacchariphilum</name>
    <dbReference type="NCBI Taxonomy" id="690879"/>
    <lineage>
        <taxon>Bacteria</taxon>
        <taxon>Pseudomonadati</taxon>
        <taxon>Verrucomicrobiota</taxon>
        <taxon>Terrimicrobiia</taxon>
        <taxon>Terrimicrobiales</taxon>
        <taxon>Terrimicrobiaceae</taxon>
        <taxon>Terrimicrobium</taxon>
    </lineage>
</organism>
<dbReference type="Gene3D" id="3.40.50.1860">
    <property type="match status" value="2"/>
</dbReference>
<feature type="binding site" evidence="7">
    <location>
        <begin position="50"/>
        <end position="51"/>
    </location>
    <ligand>
        <name>substrate</name>
    </ligand>
</feature>
<keyword evidence="9" id="KW-1185">Reference proteome</keyword>
<evidence type="ECO:0000256" key="4">
    <source>
        <dbReference type="ARBA" id="ARBA00022984"/>
    </source>
</evidence>
<dbReference type="EC" id="5.1.1.3" evidence="2 7"/>
<name>A0A146G4G3_TERSA</name>
<comment type="similarity">
    <text evidence="7">Belongs to the aspartate/glutamate racemases family.</text>
</comment>
<dbReference type="HAMAP" id="MF_00258">
    <property type="entry name" value="Glu_racemase"/>
    <property type="match status" value="1"/>
</dbReference>
<dbReference type="Pfam" id="PF01177">
    <property type="entry name" value="Asp_Glu_race"/>
    <property type="match status" value="1"/>
</dbReference>
<dbReference type="GO" id="GO:0008360">
    <property type="term" value="P:regulation of cell shape"/>
    <property type="evidence" value="ECO:0007669"/>
    <property type="project" value="UniProtKB-KW"/>
</dbReference>
<keyword evidence="5 7" id="KW-0413">Isomerase</keyword>
<dbReference type="InParanoid" id="A0A146G4G3"/>
<dbReference type="InterPro" id="IPR001920">
    <property type="entry name" value="Asp/Glu_race"/>
</dbReference>
<evidence type="ECO:0000256" key="3">
    <source>
        <dbReference type="ARBA" id="ARBA00022960"/>
    </source>
</evidence>
<dbReference type="PROSITE" id="PS00923">
    <property type="entry name" value="ASP_GLU_RACEMASE_1"/>
    <property type="match status" value="1"/>
</dbReference>
<dbReference type="OrthoDB" id="9801055at2"/>
<dbReference type="SUPFAM" id="SSF53681">
    <property type="entry name" value="Aspartate/glutamate racemase"/>
    <property type="match status" value="2"/>
</dbReference>
<dbReference type="RefSeq" id="WP_075080548.1">
    <property type="nucleotide sequence ID" value="NZ_BDCO01000002.1"/>
</dbReference>
<feature type="binding site" evidence="7">
    <location>
        <begin position="82"/>
        <end position="83"/>
    </location>
    <ligand>
        <name>substrate</name>
    </ligand>
</feature>
<dbReference type="InterPro" id="IPR015942">
    <property type="entry name" value="Asp/Glu/hydantoin_racemase"/>
</dbReference>
<feature type="active site" description="Proton donor/acceptor" evidence="7">
    <location>
        <position position="192"/>
    </location>
</feature>
<dbReference type="InterPro" id="IPR004391">
    <property type="entry name" value="Glu_race"/>
</dbReference>
<dbReference type="InterPro" id="IPR018187">
    <property type="entry name" value="Asp/Glu_racemase_AS_1"/>
</dbReference>
<dbReference type="Proteomes" id="UP000076023">
    <property type="component" value="Unassembled WGS sequence"/>
</dbReference>
<comment type="pathway">
    <text evidence="7">Cell wall biogenesis; peptidoglycan biosynthesis.</text>
</comment>
<evidence type="ECO:0000256" key="5">
    <source>
        <dbReference type="ARBA" id="ARBA00023235"/>
    </source>
</evidence>
<evidence type="ECO:0000256" key="2">
    <source>
        <dbReference type="ARBA" id="ARBA00013090"/>
    </source>
</evidence>
<dbReference type="GO" id="GO:0009252">
    <property type="term" value="P:peptidoglycan biosynthetic process"/>
    <property type="evidence" value="ECO:0007669"/>
    <property type="project" value="UniProtKB-UniRule"/>
</dbReference>
<dbReference type="STRING" id="690879.TSACC_2309"/>
<accession>A0A146G4G3</accession>
<evidence type="ECO:0000256" key="7">
    <source>
        <dbReference type="HAMAP-Rule" id="MF_00258"/>
    </source>
</evidence>
<feature type="active site" description="Proton donor/acceptor" evidence="7">
    <location>
        <position position="81"/>
    </location>
</feature>
<dbReference type="EMBL" id="BDCO01000002">
    <property type="protein sequence ID" value="GAT31914.1"/>
    <property type="molecule type" value="Genomic_DNA"/>
</dbReference>
<dbReference type="GO" id="GO:0008881">
    <property type="term" value="F:glutamate racemase activity"/>
    <property type="evidence" value="ECO:0007669"/>
    <property type="project" value="UniProtKB-UniRule"/>
</dbReference>
<dbReference type="NCBIfam" id="TIGR00067">
    <property type="entry name" value="glut_race"/>
    <property type="match status" value="1"/>
</dbReference>
<comment type="caution">
    <text evidence="8">The sequence shown here is derived from an EMBL/GenBank/DDBJ whole genome shotgun (WGS) entry which is preliminary data.</text>
</comment>
<protein>
    <recommendedName>
        <fullName evidence="2 7">Glutamate racemase</fullName>
        <ecNumber evidence="2 7">5.1.1.3</ecNumber>
    </recommendedName>
</protein>
<feature type="binding site" evidence="7">
    <location>
        <begin position="193"/>
        <end position="194"/>
    </location>
    <ligand>
        <name>substrate</name>
    </ligand>
</feature>
<sequence length="277" mass="29208">MDIEDSRDPRRDPIGVFDSGIGGLTVAAALKTLLPSETIFYIGDTARVPYGGKSRKTIERYGVEIGGLLLAEQAKIIVVACNTASALAVPRMTDVFKVPIQGVITPGAAAAVAATKSGRIGVIGTRATVSSGAYGKAIHAIDPKVRVFSEACPLLVPLIEEAMFEDPITDQVLERYLAPLLAQDIDTLVLGCTHYPLAREAIGRAAGPGVTLVDSAENCALAVKTLLEERQLGAPDDQLGRLDVALTDSTEGFLRTAQDALELEIGDVQLRTVQASE</sequence>
<keyword evidence="6 7" id="KW-0961">Cell wall biogenesis/degradation</keyword>
<keyword evidence="4 7" id="KW-0573">Peptidoglycan synthesis</keyword>
<reference evidence="9" key="1">
    <citation type="journal article" date="2017" name="Genome Announc.">
        <title>Draft Genome Sequence of Terrimicrobium sacchariphilum NM-5T, a Facultative Anaerobic Soil Bacterium of the Class Spartobacteria.</title>
        <authorList>
            <person name="Qiu Y.L."/>
            <person name="Tourlousse D.M."/>
            <person name="Matsuura N."/>
            <person name="Ohashi A."/>
            <person name="Sekiguchi Y."/>
        </authorList>
    </citation>
    <scope>NUCLEOTIDE SEQUENCE [LARGE SCALE GENOMIC DNA]</scope>
    <source>
        <strain evidence="9">NM-5</strain>
    </source>
</reference>
<dbReference type="AlphaFoldDB" id="A0A146G4G3"/>
<keyword evidence="3 7" id="KW-0133">Cell shape</keyword>
<evidence type="ECO:0000256" key="1">
    <source>
        <dbReference type="ARBA" id="ARBA00001602"/>
    </source>
</evidence>
<comment type="catalytic activity">
    <reaction evidence="1 7">
        <text>L-glutamate = D-glutamate</text>
        <dbReference type="Rhea" id="RHEA:12813"/>
        <dbReference type="ChEBI" id="CHEBI:29985"/>
        <dbReference type="ChEBI" id="CHEBI:29986"/>
        <dbReference type="EC" id="5.1.1.3"/>
    </reaction>
</comment>
<proteinExistence type="inferred from homology"/>
<comment type="function">
    <text evidence="7">Provides the (R)-glutamate required for cell wall biosynthesis.</text>
</comment>
<evidence type="ECO:0000313" key="8">
    <source>
        <dbReference type="EMBL" id="GAT31914.1"/>
    </source>
</evidence>
<gene>
    <name evidence="7" type="primary">murI</name>
    <name evidence="8" type="ORF">TSACC_2309</name>
</gene>